<name>A0A5B8IIJ5_9VIRU</name>
<evidence type="ECO:0000256" key="8">
    <source>
        <dbReference type="ARBA" id="ARBA00022741"/>
    </source>
</evidence>
<sequence length="809" mass="91313">MKNFIFISFFKDISIKDTQKVGGKNSSLGEMFNNLSNKNIKVPNGFALTCEAYRYFINYNNLEEKIKKNLLLLEENNNNDIIKKVGNNIRSLIKEAKFPSDLKNEIIESYHFLSQMYEVNNLDVAVRSSANAEDLPDASFAGQQETYLNVKGLDSVLISIKNCYASLFTNRVISYRITKNFNHTKVYMSVGVQKMVRSDLGSAGVAFSLDTESGNDNIILINSSYGLGEMVVSGQIKPDEFIVHKNRMKNGFNAIVDKKIGHKTEKLIYSKKGCQRLEKVLVDKNDMNSLSLNEDQILQLANYVLTIEEYYTKIKNEKCPVDVEWALDGLDNQLYIVQARSETIHSAKKNETYLEKYIIDSSKKNIICQGVAVGTKISHGKSNILFDIDKTIEKNLFKQGDILVTDMTDPDWEPLMKLSSGIITNRGGRTCHAAIIAREMGIPAIVGTNNATSLIENNKEITLSCGEGEIGIIYDGLIPFEVKKNKLSLGEKKIKTELMMNVGNPENCFHSSMIPNDGVGLVRIEFIINNYIKAHPKALLDYSTNDEFKKNNVIIYNKIKKIIVDDNISGSDYFINKLSNGIGRIASAFYPKNVTVRFSDFKSNEYRNLLGGELYEPIEENPMIGWRGASRYYSEEYKEAFRLECIALKKVREEMGFDNLILMIPFCRTVEECKKVLATMKEFGLERGKNNLKVYLMCEIPSNIILAEQFLELVDGYSIGTNDLTQLTLGLDRDSGLVSHIYNERNPAVKEMISIVVKKCKKIGKKISVCGQAPSDFPEFAEFLVNEGVDCMSLIPDSISSLRDFLNKK</sequence>
<dbReference type="EMBL" id="MK250092">
    <property type="protein sequence ID" value="QDY52425.1"/>
    <property type="molecule type" value="Genomic_DNA"/>
</dbReference>
<keyword evidence="7" id="KW-0479">Metal-binding</keyword>
<evidence type="ECO:0000259" key="16">
    <source>
        <dbReference type="Pfam" id="PF02896"/>
    </source>
</evidence>
<dbReference type="GO" id="GO:0006094">
    <property type="term" value="P:gluconeogenesis"/>
    <property type="evidence" value="ECO:0007669"/>
    <property type="project" value="UniProtKB-UniPathway"/>
</dbReference>
<evidence type="ECO:0000259" key="15">
    <source>
        <dbReference type="Pfam" id="PF01326"/>
    </source>
</evidence>
<evidence type="ECO:0000256" key="11">
    <source>
        <dbReference type="ARBA" id="ARBA00022842"/>
    </source>
</evidence>
<dbReference type="NCBIfam" id="TIGR01418">
    <property type="entry name" value="PEP_synth"/>
    <property type="match status" value="1"/>
</dbReference>
<comment type="similarity">
    <text evidence="4">Belongs to the PEP-utilizing enzyme family.</text>
</comment>
<dbReference type="Pfam" id="PF02896">
    <property type="entry name" value="PEP-utilizers_C"/>
    <property type="match status" value="1"/>
</dbReference>
<evidence type="ECO:0000256" key="1">
    <source>
        <dbReference type="ARBA" id="ARBA00001946"/>
    </source>
</evidence>
<protein>
    <recommendedName>
        <fullName evidence="5">pyruvate, water dikinase</fullName>
        <ecNumber evidence="5">2.7.9.2</ecNumber>
    </recommendedName>
    <alternativeName>
        <fullName evidence="12">Pyruvate, water dikinase</fullName>
    </alternativeName>
</protein>
<evidence type="ECO:0000256" key="9">
    <source>
        <dbReference type="ARBA" id="ARBA00022777"/>
    </source>
</evidence>
<evidence type="ECO:0000256" key="7">
    <source>
        <dbReference type="ARBA" id="ARBA00022723"/>
    </source>
</evidence>
<dbReference type="InterPro" id="IPR006319">
    <property type="entry name" value="PEP_synth"/>
</dbReference>
<dbReference type="SUPFAM" id="SSF52009">
    <property type="entry name" value="Phosphohistidine domain"/>
    <property type="match status" value="1"/>
</dbReference>
<feature type="domain" description="PEP-utilising enzyme mobile" evidence="14">
    <location>
        <begin position="397"/>
        <end position="468"/>
    </location>
</feature>
<comment type="pathway">
    <text evidence="3">Carbohydrate biosynthesis; gluconeogenesis.</text>
</comment>
<dbReference type="Gene3D" id="3.50.30.10">
    <property type="entry name" value="Phosphohistidine domain"/>
    <property type="match status" value="1"/>
</dbReference>
<dbReference type="InterPro" id="IPR015813">
    <property type="entry name" value="Pyrv/PenolPyrv_kinase-like_dom"/>
</dbReference>
<evidence type="ECO:0000256" key="2">
    <source>
        <dbReference type="ARBA" id="ARBA00002988"/>
    </source>
</evidence>
<dbReference type="InterPro" id="IPR000121">
    <property type="entry name" value="PEP_util_C"/>
</dbReference>
<proteinExistence type="inferred from homology"/>
<dbReference type="UniPathway" id="UPA00138"/>
<evidence type="ECO:0000256" key="12">
    <source>
        <dbReference type="ARBA" id="ARBA00033470"/>
    </source>
</evidence>
<dbReference type="PANTHER" id="PTHR43030">
    <property type="entry name" value="PHOSPHOENOLPYRUVATE SYNTHASE"/>
    <property type="match status" value="1"/>
</dbReference>
<dbReference type="InterPro" id="IPR036637">
    <property type="entry name" value="Phosphohistidine_dom_sf"/>
</dbReference>
<dbReference type="GO" id="GO:0046872">
    <property type="term" value="F:metal ion binding"/>
    <property type="evidence" value="ECO:0007669"/>
    <property type="project" value="UniProtKB-KW"/>
</dbReference>
<dbReference type="EC" id="2.7.9.2" evidence="5"/>
<keyword evidence="11" id="KW-0460">Magnesium</keyword>
<dbReference type="InterPro" id="IPR002192">
    <property type="entry name" value="PPDK_AMP/ATP-bd"/>
</dbReference>
<feature type="domain" description="PEP-utilising enzyme C-terminal" evidence="16">
    <location>
        <begin position="485"/>
        <end position="807"/>
    </location>
</feature>
<feature type="domain" description="Pyruvate phosphate dikinase AMP/ATP-binding" evidence="15">
    <location>
        <begin position="19"/>
        <end position="355"/>
    </location>
</feature>
<keyword evidence="9" id="KW-0418">Kinase</keyword>
<dbReference type="NCBIfam" id="NF005057">
    <property type="entry name" value="PRK06464.1"/>
    <property type="match status" value="1"/>
</dbReference>
<keyword evidence="10" id="KW-0067">ATP-binding</keyword>
<evidence type="ECO:0000313" key="17">
    <source>
        <dbReference type="EMBL" id="QDY52425.1"/>
    </source>
</evidence>
<dbReference type="Pfam" id="PF01326">
    <property type="entry name" value="PPDK_N"/>
    <property type="match status" value="1"/>
</dbReference>
<dbReference type="InterPro" id="IPR018274">
    <property type="entry name" value="PEP_util_AS"/>
</dbReference>
<evidence type="ECO:0000259" key="14">
    <source>
        <dbReference type="Pfam" id="PF00391"/>
    </source>
</evidence>
<evidence type="ECO:0000256" key="4">
    <source>
        <dbReference type="ARBA" id="ARBA00007837"/>
    </source>
</evidence>
<dbReference type="PANTHER" id="PTHR43030:SF1">
    <property type="entry name" value="PHOSPHOENOLPYRUVATE SYNTHASE"/>
    <property type="match status" value="1"/>
</dbReference>
<dbReference type="Gene3D" id="3.20.20.60">
    <property type="entry name" value="Phosphoenolpyruvate-binding domains"/>
    <property type="match status" value="1"/>
</dbReference>
<dbReference type="SUPFAM" id="SSF51621">
    <property type="entry name" value="Phosphoenolpyruvate/pyruvate domain"/>
    <property type="match status" value="1"/>
</dbReference>
<dbReference type="SUPFAM" id="SSF56059">
    <property type="entry name" value="Glutathione synthetase ATP-binding domain-like"/>
    <property type="match status" value="1"/>
</dbReference>
<accession>A0A5B8IIJ5</accession>
<organism evidence="17">
    <name type="scientific">Mimiviridae sp. ChoanoV1</name>
    <dbReference type="NCBI Taxonomy" id="2596887"/>
    <lineage>
        <taxon>Viruses</taxon>
        <taxon>Varidnaviria</taxon>
        <taxon>Bamfordvirae</taxon>
        <taxon>Nucleocytoviricota</taxon>
        <taxon>Megaviricetes</taxon>
        <taxon>Imitervirales</taxon>
        <taxon>Schizomimiviridae</taxon>
    </lineage>
</organism>
<comment type="function">
    <text evidence="2">Catalyzes the phosphorylation of pyruvate to phosphoenolpyruvate.</text>
</comment>
<dbReference type="Gene3D" id="3.30.1490.20">
    <property type="entry name" value="ATP-grasp fold, A domain"/>
    <property type="match status" value="1"/>
</dbReference>
<dbReference type="Gene3D" id="3.30.470.20">
    <property type="entry name" value="ATP-grasp fold, B domain"/>
    <property type="match status" value="1"/>
</dbReference>
<dbReference type="PIRSF" id="PIRSF000854">
    <property type="entry name" value="PEP_synthase"/>
    <property type="match status" value="1"/>
</dbReference>
<evidence type="ECO:0000256" key="3">
    <source>
        <dbReference type="ARBA" id="ARBA00004742"/>
    </source>
</evidence>
<gene>
    <name evidence="17" type="ORF">8_22</name>
</gene>
<evidence type="ECO:0000256" key="13">
    <source>
        <dbReference type="ARBA" id="ARBA00047700"/>
    </source>
</evidence>
<dbReference type="GO" id="GO:0005524">
    <property type="term" value="F:ATP binding"/>
    <property type="evidence" value="ECO:0007669"/>
    <property type="project" value="UniProtKB-KW"/>
</dbReference>
<dbReference type="GO" id="GO:0008986">
    <property type="term" value="F:pyruvate, water dikinase activity"/>
    <property type="evidence" value="ECO:0007669"/>
    <property type="project" value="UniProtKB-EC"/>
</dbReference>
<evidence type="ECO:0000256" key="10">
    <source>
        <dbReference type="ARBA" id="ARBA00022840"/>
    </source>
</evidence>
<evidence type="ECO:0000256" key="6">
    <source>
        <dbReference type="ARBA" id="ARBA00022679"/>
    </source>
</evidence>
<dbReference type="FunFam" id="3.30.1490.20:FF:000010">
    <property type="entry name" value="Phosphoenolpyruvate synthase"/>
    <property type="match status" value="1"/>
</dbReference>
<reference evidence="17" key="1">
    <citation type="submission" date="2018-11" db="EMBL/GenBank/DDBJ databases">
        <title>A distinct lineage of giant viruses engineers rhodopsin photosystems in predatory marine eukaryotes.</title>
        <authorList>
            <person name="Needham D.M."/>
            <person name="Yoshizawa S."/>
            <person name="Hosaka T."/>
            <person name="Poirier C."/>
            <person name="Choi C.-J."/>
            <person name="Hehenberger E."/>
            <person name="Irwin N.A.T."/>
            <person name="Wilken S."/>
            <person name="Yung C.-M."/>
            <person name="Bachy C."/>
            <person name="Kurihara R."/>
            <person name="Nakajima Y."/>
            <person name="Kojima K."/>
            <person name="Kimura-Someya T."/>
            <person name="Leonard G."/>
            <person name="Malmstrom R.R."/>
            <person name="Mende D."/>
            <person name="Olson D.K."/>
            <person name="Sudo Y."/>
            <person name="Sudek S."/>
            <person name="Richards T.A."/>
            <person name="DeLong E.F."/>
            <person name="Keeling P.J."/>
            <person name="Santoro A.E."/>
            <person name="Shirouzu M."/>
            <person name="Iwasaki W."/>
            <person name="Worden A.Z."/>
        </authorList>
    </citation>
    <scope>NUCLEOTIDE SEQUENCE</scope>
</reference>
<dbReference type="Pfam" id="PF00391">
    <property type="entry name" value="PEP-utilizers"/>
    <property type="match status" value="1"/>
</dbReference>
<dbReference type="InterPro" id="IPR040442">
    <property type="entry name" value="Pyrv_kinase-like_dom_sf"/>
</dbReference>
<dbReference type="PROSITE" id="PS00370">
    <property type="entry name" value="PEP_ENZYMES_PHOS_SITE"/>
    <property type="match status" value="1"/>
</dbReference>
<evidence type="ECO:0000256" key="5">
    <source>
        <dbReference type="ARBA" id="ARBA00011996"/>
    </source>
</evidence>
<comment type="cofactor">
    <cofactor evidence="1">
        <name>Mg(2+)</name>
        <dbReference type="ChEBI" id="CHEBI:18420"/>
    </cofactor>
</comment>
<keyword evidence="8" id="KW-0547">Nucleotide-binding</keyword>
<dbReference type="InterPro" id="IPR013815">
    <property type="entry name" value="ATP_grasp_subdomain_1"/>
</dbReference>
<dbReference type="InterPro" id="IPR008279">
    <property type="entry name" value="PEP-util_enz_mobile_dom"/>
</dbReference>
<keyword evidence="6" id="KW-0808">Transferase</keyword>
<comment type="catalytic activity">
    <reaction evidence="13">
        <text>pyruvate + ATP + H2O = phosphoenolpyruvate + AMP + phosphate + 2 H(+)</text>
        <dbReference type="Rhea" id="RHEA:11364"/>
        <dbReference type="ChEBI" id="CHEBI:15361"/>
        <dbReference type="ChEBI" id="CHEBI:15377"/>
        <dbReference type="ChEBI" id="CHEBI:15378"/>
        <dbReference type="ChEBI" id="CHEBI:30616"/>
        <dbReference type="ChEBI" id="CHEBI:43474"/>
        <dbReference type="ChEBI" id="CHEBI:58702"/>
        <dbReference type="ChEBI" id="CHEBI:456215"/>
        <dbReference type="EC" id="2.7.9.2"/>
    </reaction>
</comment>